<keyword evidence="2" id="KW-1185">Reference proteome</keyword>
<dbReference type="AlphaFoldDB" id="A0A7X8SQ24"/>
<dbReference type="RefSeq" id="WP_168885032.1">
    <property type="nucleotide sequence ID" value="NZ_JABAIL010000011.1"/>
</dbReference>
<name>A0A7X8SQ24_9BACT</name>
<dbReference type="CDD" id="cd14251">
    <property type="entry name" value="PL-6"/>
    <property type="match status" value="1"/>
</dbReference>
<organism evidence="1 2">
    <name type="scientific">Flammeovirga agarivorans</name>
    <dbReference type="NCBI Taxonomy" id="2726742"/>
    <lineage>
        <taxon>Bacteria</taxon>
        <taxon>Pseudomonadati</taxon>
        <taxon>Bacteroidota</taxon>
        <taxon>Cytophagia</taxon>
        <taxon>Cytophagales</taxon>
        <taxon>Flammeovirgaceae</taxon>
        <taxon>Flammeovirga</taxon>
    </lineage>
</organism>
<sequence length="747" mass="83726">MKNIYFIWIKNIIALSFVVYSSKSLGQVIVSDAATLEEQIASATAGDTILMKNGIWKDLEVKFTGEGTVEKPIILKAQTNGKVIIEGQSYIGISGKYLVVEGLTFKNGYTPTNAVISYRTSSKDFAYHCRVTQCLIENFSNPERYEADKWVEMYGKDNRFDHNALIDKRNKGVTFTVRLNNEESRENNHIIEYNYFGKRQNLGSNGGETLRIGTSHYSRTNSNSIVRKNYFESCDGELEIISNKSCGNTYQDNVFDACKGTLTMRHGERTLVENNYFLGKRKHNTGGIRVINERQTVKNNYISGLTGYRFRGALVVMNGVPNSPLNRYNQVDGAVISNNLILNSDHVQLCAGSDTERSATPINSTMSDNIFMTNTNPSLFTVYDDISGIQFEGNFVNKEENVPVENGFKSIDYQLTKNSNGLLSASKKLLKKIGFKGDVELPVSREEVGPAFYDKDTKVIGLNEGKEIHVQPGINTIIEALEMANPGDILLLEGNEEYVLTKTAYIHFPVTLKGEGKATILSEKSVAFQLENEADLELNHLVIDAKNAPDQSGNCIVSTSRYSMNDNYIFKTLDCEIRNLNINHTFNFLKIYPSTMADTVLIENSQFDQVTGSILALDKEVDDLGMYNAEYVIIQQSSFKNIDNTIADVYRGGTDESTFGPNVEVLDCTFENVGHSKRNKEQSSLTFHGVQKLEIDECHWVKSAPLKLFLTNGEPISEIKNCTFQETDKVVANSDKYSFENIKMINK</sequence>
<protein>
    <submittedName>
        <fullName evidence="1">Alginate lyase</fullName>
    </submittedName>
</protein>
<reference evidence="1 2" key="1">
    <citation type="submission" date="2020-04" db="EMBL/GenBank/DDBJ databases">
        <title>Flammeovirga sp. SR4, a novel species isolated from seawater.</title>
        <authorList>
            <person name="Wang X."/>
        </authorList>
    </citation>
    <scope>NUCLEOTIDE SEQUENCE [LARGE SCALE GENOMIC DNA]</scope>
    <source>
        <strain evidence="1 2">SR4</strain>
    </source>
</reference>
<dbReference type="Pfam" id="PF14592">
    <property type="entry name" value="Chondroitinas_B"/>
    <property type="match status" value="1"/>
</dbReference>
<dbReference type="SUPFAM" id="SSF51126">
    <property type="entry name" value="Pectin lyase-like"/>
    <property type="match status" value="2"/>
</dbReference>
<evidence type="ECO:0000313" key="1">
    <source>
        <dbReference type="EMBL" id="NLR94320.1"/>
    </source>
</evidence>
<dbReference type="EMBL" id="JABAIL010000011">
    <property type="protein sequence ID" value="NLR94320.1"/>
    <property type="molecule type" value="Genomic_DNA"/>
</dbReference>
<comment type="caution">
    <text evidence="1">The sequence shown here is derived from an EMBL/GenBank/DDBJ whole genome shotgun (WGS) entry which is preliminary data.</text>
</comment>
<dbReference type="Proteomes" id="UP000585050">
    <property type="component" value="Unassembled WGS sequence"/>
</dbReference>
<evidence type="ECO:0000313" key="2">
    <source>
        <dbReference type="Proteomes" id="UP000585050"/>
    </source>
</evidence>
<dbReference type="InterPro" id="IPR012334">
    <property type="entry name" value="Pectin_lyas_fold"/>
</dbReference>
<gene>
    <name evidence="1" type="ORF">HGP29_24160</name>
</gene>
<dbReference type="InterPro" id="IPR039513">
    <property type="entry name" value="PL-6"/>
</dbReference>
<dbReference type="InterPro" id="IPR011050">
    <property type="entry name" value="Pectin_lyase_fold/virulence"/>
</dbReference>
<proteinExistence type="predicted"/>
<accession>A0A7X8SQ24</accession>
<keyword evidence="1" id="KW-0456">Lyase</keyword>
<dbReference type="Gene3D" id="2.160.20.10">
    <property type="entry name" value="Single-stranded right-handed beta-helix, Pectin lyase-like"/>
    <property type="match status" value="2"/>
</dbReference>
<dbReference type="GO" id="GO:0016829">
    <property type="term" value="F:lyase activity"/>
    <property type="evidence" value="ECO:0007669"/>
    <property type="project" value="UniProtKB-KW"/>
</dbReference>